<evidence type="ECO:0000313" key="2">
    <source>
        <dbReference type="EMBL" id="RWX74768.1"/>
    </source>
</evidence>
<dbReference type="RefSeq" id="WP_128445429.1">
    <property type="nucleotide sequence ID" value="NZ_SBIP01000006.1"/>
</dbReference>
<evidence type="ECO:0000313" key="3">
    <source>
        <dbReference type="Proteomes" id="UP000287687"/>
    </source>
</evidence>
<organism evidence="2 3">
    <name type="scientific">Neorhizobium lilium</name>
    <dbReference type="NCBI Taxonomy" id="2503024"/>
    <lineage>
        <taxon>Bacteria</taxon>
        <taxon>Pseudomonadati</taxon>
        <taxon>Pseudomonadota</taxon>
        <taxon>Alphaproteobacteria</taxon>
        <taxon>Hyphomicrobiales</taxon>
        <taxon>Rhizobiaceae</taxon>
        <taxon>Rhizobium/Agrobacterium group</taxon>
        <taxon>Neorhizobium</taxon>
    </lineage>
</organism>
<dbReference type="CDD" id="cd06587">
    <property type="entry name" value="VOC"/>
    <property type="match status" value="1"/>
</dbReference>
<keyword evidence="3" id="KW-1185">Reference proteome</keyword>
<dbReference type="Pfam" id="PF22659">
    <property type="entry name" value="YycE-like_C"/>
    <property type="match status" value="1"/>
</dbReference>
<dbReference type="InterPro" id="IPR037523">
    <property type="entry name" value="VOC_core"/>
</dbReference>
<comment type="caution">
    <text evidence="2">The sequence shown here is derived from an EMBL/GenBank/DDBJ whole genome shotgun (WGS) entry which is preliminary data.</text>
</comment>
<proteinExistence type="predicted"/>
<protein>
    <submittedName>
        <fullName evidence="2">VOC family protein</fullName>
    </submittedName>
</protein>
<name>A0A444LAW7_9HYPH</name>
<dbReference type="PROSITE" id="PS51819">
    <property type="entry name" value="VOC"/>
    <property type="match status" value="1"/>
</dbReference>
<dbReference type="Proteomes" id="UP000287687">
    <property type="component" value="Unassembled WGS sequence"/>
</dbReference>
<gene>
    <name evidence="2" type="ORF">EPK99_22950</name>
</gene>
<feature type="domain" description="VOC" evidence="1">
    <location>
        <begin position="19"/>
        <end position="143"/>
    </location>
</feature>
<dbReference type="EMBL" id="SBIP01000006">
    <property type="protein sequence ID" value="RWX74768.1"/>
    <property type="molecule type" value="Genomic_DNA"/>
</dbReference>
<sequence>MSDPMQSTEPKYTLGANAVPAQIRIARPTDRLDDVLEFYRDGLGLPELARFQAHADYDGVMLGLPGKNVHLEFTQHQAGSPCPAPSLDNLIVIYITDDEAYHGLIARMQRKGHTPVEPENPYWAGRSFTYSDPDGWRVVICRETGI</sequence>
<dbReference type="InterPro" id="IPR058998">
    <property type="entry name" value="YycE-like_N"/>
</dbReference>
<evidence type="ECO:0000259" key="1">
    <source>
        <dbReference type="PROSITE" id="PS51819"/>
    </source>
</evidence>
<dbReference type="InterPro" id="IPR029068">
    <property type="entry name" value="Glyas_Bleomycin-R_OHBP_Dase"/>
</dbReference>
<accession>A0A444LAW7</accession>
<reference evidence="2 3" key="1">
    <citation type="submission" date="2019-01" db="EMBL/GenBank/DDBJ databases">
        <title>The draft genome of Rhizobium sp. 24NR.</title>
        <authorList>
            <person name="Liu L."/>
            <person name="Liang L."/>
            <person name="Shi S."/>
            <person name="Xu L."/>
            <person name="Wang X."/>
            <person name="Li L."/>
            <person name="Zhang X."/>
        </authorList>
    </citation>
    <scope>NUCLEOTIDE SEQUENCE [LARGE SCALE GENOMIC DNA]</scope>
    <source>
        <strain evidence="2 3">24NR</strain>
    </source>
</reference>
<dbReference type="SUPFAM" id="SSF54593">
    <property type="entry name" value="Glyoxalase/Bleomycin resistance protein/Dihydroxybiphenyl dioxygenase"/>
    <property type="match status" value="1"/>
</dbReference>
<dbReference type="Pfam" id="PF22658">
    <property type="entry name" value="YycE-like_N"/>
    <property type="match status" value="1"/>
</dbReference>
<dbReference type="Gene3D" id="3.10.180.10">
    <property type="entry name" value="2,3-Dihydroxybiphenyl 1,2-Dioxygenase, domain 1"/>
    <property type="match status" value="1"/>
</dbReference>
<dbReference type="AlphaFoldDB" id="A0A444LAW7"/>
<dbReference type="OrthoDB" id="8018325at2"/>
<dbReference type="InterPro" id="IPR058997">
    <property type="entry name" value="YycE-like_C"/>
</dbReference>